<keyword evidence="4" id="KW-1185">Reference proteome</keyword>
<evidence type="ECO:0000313" key="4">
    <source>
        <dbReference type="Proteomes" id="UP000488299"/>
    </source>
</evidence>
<keyword evidence="1" id="KW-1133">Transmembrane helix</keyword>
<keyword evidence="1" id="KW-0812">Transmembrane</keyword>
<dbReference type="SMART" id="SM00850">
    <property type="entry name" value="LytTR"/>
    <property type="match status" value="1"/>
</dbReference>
<dbReference type="AlphaFoldDB" id="A0A7J5TU12"/>
<gene>
    <name evidence="3" type="ORF">F5984_22470</name>
</gene>
<reference evidence="3 4" key="1">
    <citation type="submission" date="2019-10" db="EMBL/GenBank/DDBJ databases">
        <title>Rudanella paleaurantiibacter sp. nov., isolated from sludge.</title>
        <authorList>
            <person name="Xu S.Q."/>
        </authorList>
    </citation>
    <scope>NUCLEOTIDE SEQUENCE [LARGE SCALE GENOMIC DNA]</scope>
    <source>
        <strain evidence="3 4">HX-22-17</strain>
    </source>
</reference>
<protein>
    <recommendedName>
        <fullName evidence="2">HTH LytTR-type domain-containing protein</fullName>
    </recommendedName>
</protein>
<dbReference type="PROSITE" id="PS50930">
    <property type="entry name" value="HTH_LYTTR"/>
    <property type="match status" value="1"/>
</dbReference>
<evidence type="ECO:0000313" key="3">
    <source>
        <dbReference type="EMBL" id="KAB7727388.1"/>
    </source>
</evidence>
<dbReference type="RefSeq" id="WP_152126464.1">
    <property type="nucleotide sequence ID" value="NZ_WELI01000011.1"/>
</dbReference>
<evidence type="ECO:0000256" key="1">
    <source>
        <dbReference type="SAM" id="Phobius"/>
    </source>
</evidence>
<feature type="domain" description="HTH LytTR-type" evidence="2">
    <location>
        <begin position="231"/>
        <end position="333"/>
    </location>
</feature>
<dbReference type="Pfam" id="PF04397">
    <property type="entry name" value="LytTR"/>
    <property type="match status" value="1"/>
</dbReference>
<dbReference type="Gene3D" id="2.40.50.1020">
    <property type="entry name" value="LytTr DNA-binding domain"/>
    <property type="match status" value="1"/>
</dbReference>
<sequence>MLLSPKPSLAQSALIEEAWPPHTFLQSTMWLVCYYIVITLYFLNVEERLNWHDTNWLARFACQICSIPLSLISIRSCAFRIWKWIWPEPVRLPYSELDQIKLKCLQLGVVVSLYLLVTLLLYTINKAFGVPHEPLLPVYVAIGFIIPTIAFYWYNEYAFNQYQLAYFGVKADVEETHSNAFSEASDLNRSIQFSAYSDSPYTAQQGHQTVKTSLVLPDSEFVKLHENNRVILRLLPDQLYMVRSQGNYVFIHWLESEYKLERTLIRTSISDIEDTLKPYPMFMRTHRSFIINLEKVSKVEGNARGLFVHVSKLDETGQVSRRRIEEFRQYMAAY</sequence>
<dbReference type="InterPro" id="IPR007492">
    <property type="entry name" value="LytTR_DNA-bd_dom"/>
</dbReference>
<dbReference type="PANTHER" id="PTHR37299:SF1">
    <property type="entry name" value="STAGE 0 SPORULATION PROTEIN A HOMOLOG"/>
    <property type="match status" value="1"/>
</dbReference>
<dbReference type="GO" id="GO:0003677">
    <property type="term" value="F:DNA binding"/>
    <property type="evidence" value="ECO:0007669"/>
    <property type="project" value="InterPro"/>
</dbReference>
<evidence type="ECO:0000259" key="2">
    <source>
        <dbReference type="PROSITE" id="PS50930"/>
    </source>
</evidence>
<feature type="transmembrane region" description="Helical" evidence="1">
    <location>
        <begin position="105"/>
        <end position="124"/>
    </location>
</feature>
<dbReference type="PANTHER" id="PTHR37299">
    <property type="entry name" value="TRANSCRIPTIONAL REGULATOR-RELATED"/>
    <property type="match status" value="1"/>
</dbReference>
<feature type="transmembrane region" description="Helical" evidence="1">
    <location>
        <begin position="24"/>
        <end position="43"/>
    </location>
</feature>
<comment type="caution">
    <text evidence="3">The sequence shown here is derived from an EMBL/GenBank/DDBJ whole genome shotgun (WGS) entry which is preliminary data.</text>
</comment>
<keyword evidence="1" id="KW-0472">Membrane</keyword>
<organism evidence="3 4">
    <name type="scientific">Rudanella paleaurantiibacter</name>
    <dbReference type="NCBI Taxonomy" id="2614655"/>
    <lineage>
        <taxon>Bacteria</taxon>
        <taxon>Pseudomonadati</taxon>
        <taxon>Bacteroidota</taxon>
        <taxon>Cytophagia</taxon>
        <taxon>Cytophagales</taxon>
        <taxon>Cytophagaceae</taxon>
        <taxon>Rudanella</taxon>
    </lineage>
</organism>
<dbReference type="InterPro" id="IPR046947">
    <property type="entry name" value="LytR-like"/>
</dbReference>
<accession>A0A7J5TU12</accession>
<dbReference type="EMBL" id="WELI01000011">
    <property type="protein sequence ID" value="KAB7727388.1"/>
    <property type="molecule type" value="Genomic_DNA"/>
</dbReference>
<feature type="transmembrane region" description="Helical" evidence="1">
    <location>
        <begin position="136"/>
        <end position="154"/>
    </location>
</feature>
<dbReference type="Proteomes" id="UP000488299">
    <property type="component" value="Unassembled WGS sequence"/>
</dbReference>
<name>A0A7J5TU12_9BACT</name>
<proteinExistence type="predicted"/>
<dbReference type="GO" id="GO:0000156">
    <property type="term" value="F:phosphorelay response regulator activity"/>
    <property type="evidence" value="ECO:0007669"/>
    <property type="project" value="InterPro"/>
</dbReference>